<dbReference type="InterPro" id="IPR009057">
    <property type="entry name" value="Homeodomain-like_sf"/>
</dbReference>
<comment type="caution">
    <text evidence="1">The sequence shown here is derived from an EMBL/GenBank/DDBJ whole genome shotgun (WGS) entry which is preliminary data.</text>
</comment>
<dbReference type="SUPFAM" id="SSF46689">
    <property type="entry name" value="Homeodomain-like"/>
    <property type="match status" value="1"/>
</dbReference>
<proteinExistence type="predicted"/>
<keyword evidence="2" id="KW-1185">Reference proteome</keyword>
<accession>A0A9Q4FYD0</accession>
<protein>
    <recommendedName>
        <fullName evidence="3">Mor transcription activator domain-containing protein</fullName>
    </recommendedName>
</protein>
<evidence type="ECO:0000313" key="1">
    <source>
        <dbReference type="EMBL" id="MCR6097530.1"/>
    </source>
</evidence>
<organism evidence="1 2">
    <name type="scientific">Salipaludibacillus agaradhaerens</name>
    <name type="common">Bacillus agaradhaerens</name>
    <dbReference type="NCBI Taxonomy" id="76935"/>
    <lineage>
        <taxon>Bacteria</taxon>
        <taxon>Bacillati</taxon>
        <taxon>Bacillota</taxon>
        <taxon>Bacilli</taxon>
        <taxon>Bacillales</taxon>
        <taxon>Bacillaceae</taxon>
    </lineage>
</organism>
<dbReference type="PANTHER" id="PTHR37812">
    <property type="entry name" value="MU-LIKE PROPHAGE FLUMU PROTEIN C"/>
    <property type="match status" value="1"/>
</dbReference>
<dbReference type="AlphaFoldDB" id="A0A9Q4FYD0"/>
<dbReference type="Proteomes" id="UP001057753">
    <property type="component" value="Unassembled WGS sequence"/>
</dbReference>
<sequence>MKQVKATELLPEKLVLEIQKYIQGASLYIPKQPGSYCKWGAKSGGRKAIDQRNAMIRTEFSNGKPIDQLANEYFLATETIKKIVYSKMR</sequence>
<dbReference type="RefSeq" id="WP_257821935.1">
    <property type="nucleotide sequence ID" value="NZ_JABXYM010000001.1"/>
</dbReference>
<dbReference type="InterPro" id="IPR052411">
    <property type="entry name" value="c-mor_Regulatory_Protein"/>
</dbReference>
<dbReference type="NCBIfam" id="NF040785">
    <property type="entry name" value="CD3324_fam"/>
    <property type="match status" value="1"/>
</dbReference>
<name>A0A9Q4FYD0_SALAG</name>
<dbReference type="PANTHER" id="PTHR37812:SF1">
    <property type="entry name" value="MU-LIKE PROPHAGE FLUMU PROTEIN C"/>
    <property type="match status" value="1"/>
</dbReference>
<reference evidence="1" key="1">
    <citation type="submission" date="2020-06" db="EMBL/GenBank/DDBJ databases">
        <title>Insight into the genomes of haloalkaliphilic bacilli from Kenyan soda lakes.</title>
        <authorList>
            <person name="Mwirichia R."/>
            <person name="Villamizar G.C."/>
            <person name="Poehlein A."/>
            <person name="Mugweru J."/>
            <person name="Kipnyargis A."/>
            <person name="Kiplimo D."/>
            <person name="Orwa P."/>
            <person name="Daniel R."/>
        </authorList>
    </citation>
    <scope>NUCLEOTIDE SEQUENCE</scope>
    <source>
        <strain evidence="1">B1096_S55</strain>
    </source>
</reference>
<evidence type="ECO:0008006" key="3">
    <source>
        <dbReference type="Google" id="ProtNLM"/>
    </source>
</evidence>
<dbReference type="InterPro" id="IPR049739">
    <property type="entry name" value="YraL-like"/>
</dbReference>
<evidence type="ECO:0000313" key="2">
    <source>
        <dbReference type="Proteomes" id="UP001057753"/>
    </source>
</evidence>
<gene>
    <name evidence="1" type="ORF">HXA33_13345</name>
</gene>
<dbReference type="EMBL" id="JABXYM010000001">
    <property type="protein sequence ID" value="MCR6097530.1"/>
    <property type="molecule type" value="Genomic_DNA"/>
</dbReference>